<feature type="transmembrane region" description="Helical" evidence="4">
    <location>
        <begin position="102"/>
        <end position="122"/>
    </location>
</feature>
<dbReference type="Gene3D" id="3.30.70.270">
    <property type="match status" value="1"/>
</dbReference>
<dbReference type="InterPro" id="IPR029787">
    <property type="entry name" value="Nucleotide_cyclase"/>
</dbReference>
<sequence length="391" mass="43801">MDQIFLNSLRKTTARWRTEDALVADDATGVNLFRLRMMWPVAVALNGVLLIVFLWRWLGTEPPPAQADWNLRLVWTHLFIVAVALGMGWLAHKAGQRRHTLVARWLGTGNAALTMLIGLLLVAVDQAITPNITAFLLACLVAGGVMYLRPRVAAVLYTLSYLAFFKVMGWTQLQPELLLSNRINGLAACVLGCVGSCFMWRQFCTIRLQQRQLEKANAELNQKQRDLERLTRQDGLTGLFNRNTFVELSRRELDRAQRQGSATTILLLDLDHFKRVNDTWGHPAGDAVLRHVATLASSTVRSTDLVGRLGGEEFIVLLPNTSAEAGRRLAEKLRERLEASVVVWEGTRIPVTASIGLSSTTAKEKRDFDTLYTEADKALYLAKQRGRNRVV</sequence>
<dbReference type="EC" id="2.7.7.65" evidence="1"/>
<feature type="transmembrane region" description="Helical" evidence="4">
    <location>
        <begin position="185"/>
        <end position="203"/>
    </location>
</feature>
<organism evidence="6 7">
    <name type="scientific">Rhodoferax saidenbachensis</name>
    <dbReference type="NCBI Taxonomy" id="1484693"/>
    <lineage>
        <taxon>Bacteria</taxon>
        <taxon>Pseudomonadati</taxon>
        <taxon>Pseudomonadota</taxon>
        <taxon>Betaproteobacteria</taxon>
        <taxon>Burkholderiales</taxon>
        <taxon>Comamonadaceae</taxon>
        <taxon>Rhodoferax</taxon>
    </lineage>
</organism>
<comment type="catalytic activity">
    <reaction evidence="2">
        <text>2 GTP = 3',3'-c-di-GMP + 2 diphosphate</text>
        <dbReference type="Rhea" id="RHEA:24898"/>
        <dbReference type="ChEBI" id="CHEBI:33019"/>
        <dbReference type="ChEBI" id="CHEBI:37565"/>
        <dbReference type="ChEBI" id="CHEBI:58805"/>
        <dbReference type="EC" id="2.7.7.65"/>
    </reaction>
</comment>
<accession>A0A1P8K5G7</accession>
<feature type="transmembrane region" description="Helical" evidence="4">
    <location>
        <begin position="69"/>
        <end position="90"/>
    </location>
</feature>
<evidence type="ECO:0000256" key="3">
    <source>
        <dbReference type="SAM" id="Coils"/>
    </source>
</evidence>
<dbReference type="CDD" id="cd01949">
    <property type="entry name" value="GGDEF"/>
    <property type="match status" value="1"/>
</dbReference>
<dbReference type="eggNOG" id="COG3706">
    <property type="taxonomic scope" value="Bacteria"/>
</dbReference>
<keyword evidence="4" id="KW-0472">Membrane</keyword>
<keyword evidence="4" id="KW-0812">Transmembrane</keyword>
<feature type="transmembrane region" description="Helical" evidence="4">
    <location>
        <begin position="37"/>
        <end position="57"/>
    </location>
</feature>
<feature type="transmembrane region" description="Helical" evidence="4">
    <location>
        <begin position="128"/>
        <end position="148"/>
    </location>
</feature>
<dbReference type="InterPro" id="IPR043128">
    <property type="entry name" value="Rev_trsase/Diguanyl_cyclase"/>
</dbReference>
<dbReference type="EMBL" id="CP019239">
    <property type="protein sequence ID" value="APW41239.1"/>
    <property type="molecule type" value="Genomic_DNA"/>
</dbReference>
<reference evidence="6 7" key="1">
    <citation type="submission" date="2017-01" db="EMBL/GenBank/DDBJ databases">
        <authorList>
            <person name="Mah S.A."/>
            <person name="Swanson W.J."/>
            <person name="Moy G.W."/>
            <person name="Vacquier V.D."/>
        </authorList>
    </citation>
    <scope>NUCLEOTIDE SEQUENCE [LARGE SCALE GENOMIC DNA]</scope>
    <source>
        <strain evidence="6 7">DSM 22694</strain>
    </source>
</reference>
<dbReference type="Proteomes" id="UP000186110">
    <property type="component" value="Chromosome"/>
</dbReference>
<keyword evidence="7" id="KW-1185">Reference proteome</keyword>
<dbReference type="InterPro" id="IPR050469">
    <property type="entry name" value="Diguanylate_Cyclase"/>
</dbReference>
<name>A0A1P8K5G7_9BURK</name>
<dbReference type="PANTHER" id="PTHR45138">
    <property type="entry name" value="REGULATORY COMPONENTS OF SENSORY TRANSDUCTION SYSTEM"/>
    <property type="match status" value="1"/>
</dbReference>
<dbReference type="NCBIfam" id="TIGR00254">
    <property type="entry name" value="GGDEF"/>
    <property type="match status" value="1"/>
</dbReference>
<dbReference type="SMART" id="SM00267">
    <property type="entry name" value="GGDEF"/>
    <property type="match status" value="1"/>
</dbReference>
<evidence type="ECO:0000313" key="6">
    <source>
        <dbReference type="EMBL" id="APW41239.1"/>
    </source>
</evidence>
<protein>
    <recommendedName>
        <fullName evidence="1">diguanylate cyclase</fullName>
        <ecNumber evidence="1">2.7.7.65</ecNumber>
    </recommendedName>
</protein>
<dbReference type="GO" id="GO:0052621">
    <property type="term" value="F:diguanylate cyclase activity"/>
    <property type="evidence" value="ECO:0007669"/>
    <property type="project" value="UniProtKB-EC"/>
</dbReference>
<dbReference type="RefSeq" id="WP_076069205.1">
    <property type="nucleotide sequence ID" value="NZ_CP019239.1"/>
</dbReference>
<dbReference type="InterPro" id="IPR000160">
    <property type="entry name" value="GGDEF_dom"/>
</dbReference>
<feature type="transmembrane region" description="Helical" evidence="4">
    <location>
        <begin position="155"/>
        <end position="173"/>
    </location>
</feature>
<dbReference type="Pfam" id="PF00990">
    <property type="entry name" value="GGDEF"/>
    <property type="match status" value="1"/>
</dbReference>
<dbReference type="PANTHER" id="PTHR45138:SF9">
    <property type="entry name" value="DIGUANYLATE CYCLASE DGCM-RELATED"/>
    <property type="match status" value="1"/>
</dbReference>
<feature type="coiled-coil region" evidence="3">
    <location>
        <begin position="206"/>
        <end position="233"/>
    </location>
</feature>
<evidence type="ECO:0000313" key="7">
    <source>
        <dbReference type="Proteomes" id="UP000186110"/>
    </source>
</evidence>
<gene>
    <name evidence="6" type="ORF">RS694_00885</name>
</gene>
<evidence type="ECO:0000256" key="4">
    <source>
        <dbReference type="SAM" id="Phobius"/>
    </source>
</evidence>
<evidence type="ECO:0000256" key="1">
    <source>
        <dbReference type="ARBA" id="ARBA00012528"/>
    </source>
</evidence>
<dbReference type="AlphaFoldDB" id="A0A1P8K5G7"/>
<dbReference type="KEGG" id="rsb:RS694_00885"/>
<dbReference type="FunFam" id="3.30.70.270:FF:000001">
    <property type="entry name" value="Diguanylate cyclase domain protein"/>
    <property type="match status" value="1"/>
</dbReference>
<dbReference type="SUPFAM" id="SSF55073">
    <property type="entry name" value="Nucleotide cyclase"/>
    <property type="match status" value="1"/>
</dbReference>
<proteinExistence type="predicted"/>
<dbReference type="PROSITE" id="PS50887">
    <property type="entry name" value="GGDEF"/>
    <property type="match status" value="1"/>
</dbReference>
<keyword evidence="4" id="KW-1133">Transmembrane helix</keyword>
<evidence type="ECO:0000256" key="2">
    <source>
        <dbReference type="ARBA" id="ARBA00034247"/>
    </source>
</evidence>
<keyword evidence="3" id="KW-0175">Coiled coil</keyword>
<dbReference type="STRING" id="1484693.RS694_00885"/>
<evidence type="ECO:0000259" key="5">
    <source>
        <dbReference type="PROSITE" id="PS50887"/>
    </source>
</evidence>
<feature type="domain" description="GGDEF" evidence="5">
    <location>
        <begin position="261"/>
        <end position="391"/>
    </location>
</feature>